<accession>A0ABR1DBB0</accession>
<gene>
    <name evidence="1" type="primary">Necator_chrIV.g14069</name>
    <name evidence="1" type="ORF">RB195_000775</name>
</gene>
<proteinExistence type="predicted"/>
<organism evidence="1 2">
    <name type="scientific">Necator americanus</name>
    <name type="common">Human hookworm</name>
    <dbReference type="NCBI Taxonomy" id="51031"/>
    <lineage>
        <taxon>Eukaryota</taxon>
        <taxon>Metazoa</taxon>
        <taxon>Ecdysozoa</taxon>
        <taxon>Nematoda</taxon>
        <taxon>Chromadorea</taxon>
        <taxon>Rhabditida</taxon>
        <taxon>Rhabditina</taxon>
        <taxon>Rhabditomorpha</taxon>
        <taxon>Strongyloidea</taxon>
        <taxon>Ancylostomatidae</taxon>
        <taxon>Bunostominae</taxon>
        <taxon>Necator</taxon>
    </lineage>
</organism>
<dbReference type="Proteomes" id="UP001303046">
    <property type="component" value="Unassembled WGS sequence"/>
</dbReference>
<dbReference type="EMBL" id="JAVFWL010000004">
    <property type="protein sequence ID" value="KAK6747784.1"/>
    <property type="molecule type" value="Genomic_DNA"/>
</dbReference>
<evidence type="ECO:0000313" key="1">
    <source>
        <dbReference type="EMBL" id="KAK6747784.1"/>
    </source>
</evidence>
<sequence length="104" mass="11830">MDEGADLKVVVEVVRCDRNAILPAENIDSTRITEGEGQSRCVRRAHLRLYLDLVQGEDPADRYVHLAPRRNEADHDVEQKVKGSKKLLRKELLENDVATPKEDL</sequence>
<protein>
    <submittedName>
        <fullName evidence="1">Uncharacterized protein</fullName>
    </submittedName>
</protein>
<evidence type="ECO:0000313" key="2">
    <source>
        <dbReference type="Proteomes" id="UP001303046"/>
    </source>
</evidence>
<keyword evidence="2" id="KW-1185">Reference proteome</keyword>
<name>A0ABR1DBB0_NECAM</name>
<reference evidence="1 2" key="1">
    <citation type="submission" date="2023-08" db="EMBL/GenBank/DDBJ databases">
        <title>A Necator americanus chromosomal reference genome.</title>
        <authorList>
            <person name="Ilik V."/>
            <person name="Petrzelkova K.J."/>
            <person name="Pardy F."/>
            <person name="Fuh T."/>
            <person name="Niatou-Singa F.S."/>
            <person name="Gouil Q."/>
            <person name="Baker L."/>
            <person name="Ritchie M.E."/>
            <person name="Jex A.R."/>
            <person name="Gazzola D."/>
            <person name="Li H."/>
            <person name="Toshio Fujiwara R."/>
            <person name="Zhan B."/>
            <person name="Aroian R.V."/>
            <person name="Pafco B."/>
            <person name="Schwarz E.M."/>
        </authorList>
    </citation>
    <scope>NUCLEOTIDE SEQUENCE [LARGE SCALE GENOMIC DNA]</scope>
    <source>
        <strain evidence="1 2">Aroian</strain>
        <tissue evidence="1">Whole animal</tissue>
    </source>
</reference>
<comment type="caution">
    <text evidence="1">The sequence shown here is derived from an EMBL/GenBank/DDBJ whole genome shotgun (WGS) entry which is preliminary data.</text>
</comment>